<name>A0ACD6A1U9_AVESA</name>
<protein>
    <submittedName>
        <fullName evidence="1">Uncharacterized protein</fullName>
    </submittedName>
</protein>
<evidence type="ECO:0000313" key="1">
    <source>
        <dbReference type="EnsemblPlants" id="AVESA.00010b.r2.7CG0708140.1.CDS"/>
    </source>
</evidence>
<organism evidence="1 2">
    <name type="scientific">Avena sativa</name>
    <name type="common">Oat</name>
    <dbReference type="NCBI Taxonomy" id="4498"/>
    <lineage>
        <taxon>Eukaryota</taxon>
        <taxon>Viridiplantae</taxon>
        <taxon>Streptophyta</taxon>
        <taxon>Embryophyta</taxon>
        <taxon>Tracheophyta</taxon>
        <taxon>Spermatophyta</taxon>
        <taxon>Magnoliopsida</taxon>
        <taxon>Liliopsida</taxon>
        <taxon>Poales</taxon>
        <taxon>Poaceae</taxon>
        <taxon>BOP clade</taxon>
        <taxon>Pooideae</taxon>
        <taxon>Poodae</taxon>
        <taxon>Poeae</taxon>
        <taxon>Poeae Chloroplast Group 1 (Aveneae type)</taxon>
        <taxon>Aveninae</taxon>
        <taxon>Avena</taxon>
    </lineage>
</organism>
<keyword evidence="2" id="KW-1185">Reference proteome</keyword>
<proteinExistence type="predicted"/>
<reference evidence="1" key="2">
    <citation type="submission" date="2025-09" db="UniProtKB">
        <authorList>
            <consortium name="EnsemblPlants"/>
        </authorList>
    </citation>
    <scope>IDENTIFICATION</scope>
</reference>
<sequence>MRGSLEILRDSCENCCTVPAKFLPNQRERTRRLQTPCFRRVRTPSSDRRALEQSPSSRFPSPVATAMSAAAAPMSSSGPPTKRKRPSPAPLEPEERVEDDLGVAADEDKDQEGGDKGETEKGKERTEGSGILTSRLFSELPISDLTARAITEMGYTRLTHIQARSIPPLLEGRDVMGAAKTGSGKTLAFLIPAIDLLYNLRFSPRNGTGVVVVCPTRELAIQTHNVAKKLMKYHSQTLGYVIGGNSRRGEADELVKGVNLLVATPGRLLDHLQNTKGFMYKSLKCLVIDEADRILEQNFEEDMRQIFRHLPRTRQTVLFSATQTSEVVDFAKLSFQKNEAQKGTPVYISVHDVKSKATVAGLQQGYCVIPSSDKFPILYYFLKKKQSKKIMVFFSSCSSVKFHAELLNFLQIECSDIHGKLKQQKRTTTFFNFCEAKGGSILLCTNVAARGLDIPDVDYIVQYDPPDEPKDYIHRVGRTARGEKGKGSALLFLLPQELKFLIYLKEAKISPTEYVLNEKHVPNLQPYLEKIVGENNILKQSAKEAYRSYFLAYNSHSMKDIFNVHGLDLKEVAASFCLGKPPNLNLNLSSSASKHRKKMRKLDLGRRR</sequence>
<accession>A0ACD6A1U9</accession>
<dbReference type="EnsemblPlants" id="AVESA.00010b.r2.7CG0708140.1">
    <property type="protein sequence ID" value="AVESA.00010b.r2.7CG0708140.1.CDS"/>
    <property type="gene ID" value="AVESA.00010b.r2.7CG0708140"/>
</dbReference>
<reference evidence="1" key="1">
    <citation type="submission" date="2021-05" db="EMBL/GenBank/DDBJ databases">
        <authorList>
            <person name="Scholz U."/>
            <person name="Mascher M."/>
            <person name="Fiebig A."/>
        </authorList>
    </citation>
    <scope>NUCLEOTIDE SEQUENCE [LARGE SCALE GENOMIC DNA]</scope>
</reference>
<dbReference type="Proteomes" id="UP001732700">
    <property type="component" value="Chromosome 7C"/>
</dbReference>
<evidence type="ECO:0000313" key="2">
    <source>
        <dbReference type="Proteomes" id="UP001732700"/>
    </source>
</evidence>